<protein>
    <submittedName>
        <fullName evidence="1">Uncharacterized protein</fullName>
    </submittedName>
</protein>
<name>A0A2N0REB4_9GLOM</name>
<gene>
    <name evidence="1" type="ORF">RhiirA1_466240</name>
</gene>
<reference evidence="1 2" key="2">
    <citation type="submission" date="2017-10" db="EMBL/GenBank/DDBJ databases">
        <title>Genome analyses suggest a sexual origin of heterokaryosis in a supposedly ancient asexual fungus.</title>
        <authorList>
            <person name="Corradi N."/>
            <person name="Sedzielewska K."/>
            <person name="Noel J."/>
            <person name="Charron P."/>
            <person name="Farinelli L."/>
            <person name="Marton T."/>
            <person name="Kruger M."/>
            <person name="Pelin A."/>
            <person name="Brachmann A."/>
            <person name="Corradi N."/>
        </authorList>
    </citation>
    <scope>NUCLEOTIDE SEQUENCE [LARGE SCALE GENOMIC DNA]</scope>
    <source>
        <strain evidence="1 2">A1</strain>
    </source>
</reference>
<reference evidence="1 2" key="1">
    <citation type="submission" date="2017-10" db="EMBL/GenBank/DDBJ databases">
        <title>Extensive intraspecific genome diversity in a model arbuscular mycorrhizal fungus.</title>
        <authorList>
            <person name="Chen E.C.H."/>
            <person name="Morin E."/>
            <person name="Baudet D."/>
            <person name="Noel J."/>
            <person name="Ndikumana S."/>
            <person name="Charron P."/>
            <person name="St-Onge C."/>
            <person name="Giorgi J."/>
            <person name="Grigoriev I.V."/>
            <person name="Roux C."/>
            <person name="Martin F.M."/>
            <person name="Corradi N."/>
        </authorList>
    </citation>
    <scope>NUCLEOTIDE SEQUENCE [LARGE SCALE GENOMIC DNA]</scope>
    <source>
        <strain evidence="1 2">A1</strain>
    </source>
</reference>
<accession>A0A2N0REB4</accession>
<organism evidence="1 2">
    <name type="scientific">Rhizophagus irregularis</name>
    <dbReference type="NCBI Taxonomy" id="588596"/>
    <lineage>
        <taxon>Eukaryota</taxon>
        <taxon>Fungi</taxon>
        <taxon>Fungi incertae sedis</taxon>
        <taxon>Mucoromycota</taxon>
        <taxon>Glomeromycotina</taxon>
        <taxon>Glomeromycetes</taxon>
        <taxon>Glomerales</taxon>
        <taxon>Glomeraceae</taxon>
        <taxon>Rhizophagus</taxon>
    </lineage>
</organism>
<evidence type="ECO:0000313" key="2">
    <source>
        <dbReference type="Proteomes" id="UP000232688"/>
    </source>
</evidence>
<dbReference type="VEuPathDB" id="FungiDB:RhiirA1_466240"/>
<proteinExistence type="predicted"/>
<sequence>MKILLYVIVPSFGSRDLTIYGGYGGLRNESNFCSNGYNYCRKAFYEKNIRVSDYKFSVEDYEIELYLRIFLKLDEIELRTSKDNENENSEARDNITYNEIRLFCRLRKLQKPISFFQKLILLDRDYKI</sequence>
<evidence type="ECO:0000313" key="1">
    <source>
        <dbReference type="EMBL" id="PKC61647.1"/>
    </source>
</evidence>
<dbReference type="EMBL" id="LLXH01000954">
    <property type="protein sequence ID" value="PKC61647.1"/>
    <property type="molecule type" value="Genomic_DNA"/>
</dbReference>
<dbReference type="Proteomes" id="UP000232688">
    <property type="component" value="Unassembled WGS sequence"/>
</dbReference>
<dbReference type="AlphaFoldDB" id="A0A2N0REB4"/>
<comment type="caution">
    <text evidence="1">The sequence shown here is derived from an EMBL/GenBank/DDBJ whole genome shotgun (WGS) entry which is preliminary data.</text>
</comment>